<evidence type="ECO:0000313" key="1">
    <source>
        <dbReference type="EMBL" id="QTL99973.1"/>
    </source>
</evidence>
<dbReference type="EMBL" id="CP046640">
    <property type="protein sequence ID" value="QTL99973.1"/>
    <property type="molecule type" value="Genomic_DNA"/>
</dbReference>
<protein>
    <submittedName>
        <fullName evidence="1">Uncharacterized protein</fullName>
    </submittedName>
</protein>
<organism evidence="1 2">
    <name type="scientific">Iocasia fonsfrigidae</name>
    <dbReference type="NCBI Taxonomy" id="2682810"/>
    <lineage>
        <taxon>Bacteria</taxon>
        <taxon>Bacillati</taxon>
        <taxon>Bacillota</taxon>
        <taxon>Clostridia</taxon>
        <taxon>Halanaerobiales</taxon>
        <taxon>Halanaerobiaceae</taxon>
        <taxon>Iocasia</taxon>
    </lineage>
</organism>
<proteinExistence type="predicted"/>
<evidence type="ECO:0000313" key="2">
    <source>
        <dbReference type="Proteomes" id="UP000665020"/>
    </source>
</evidence>
<accession>A0A8A7KDP0</accession>
<reference evidence="1" key="1">
    <citation type="submission" date="2019-12" db="EMBL/GenBank/DDBJ databases">
        <authorList>
            <person name="zhang j."/>
            <person name="sun C.M."/>
        </authorList>
    </citation>
    <scope>NUCLEOTIDE SEQUENCE</scope>
    <source>
        <strain evidence="1">NS-1</strain>
    </source>
</reference>
<keyword evidence="2" id="KW-1185">Reference proteome</keyword>
<dbReference type="KEGG" id="ifn:GM661_09750"/>
<dbReference type="Proteomes" id="UP000665020">
    <property type="component" value="Chromosome"/>
</dbReference>
<gene>
    <name evidence="1" type="ORF">GM661_09750</name>
</gene>
<sequence length="81" mass="9596">MFIFIQDNKCGHKIKILLRKSYDISRVYNDKSVCFRVNKGVVCSNCYHKINLRIDFDKRYNIVNQEIDGGKVISEEEYNSE</sequence>
<name>A0A8A7KDP0_9FIRM</name>
<dbReference type="AlphaFoldDB" id="A0A8A7KDP0"/>